<organism evidence="1 2">
    <name type="scientific">Dichomitus squalens</name>
    <dbReference type="NCBI Taxonomy" id="114155"/>
    <lineage>
        <taxon>Eukaryota</taxon>
        <taxon>Fungi</taxon>
        <taxon>Dikarya</taxon>
        <taxon>Basidiomycota</taxon>
        <taxon>Agaricomycotina</taxon>
        <taxon>Agaricomycetes</taxon>
        <taxon>Polyporales</taxon>
        <taxon>Polyporaceae</taxon>
        <taxon>Dichomitus</taxon>
    </lineage>
</organism>
<gene>
    <name evidence="1" type="ORF">BD310DRAFT_937492</name>
</gene>
<proteinExistence type="predicted"/>
<keyword evidence="2" id="KW-1185">Reference proteome</keyword>
<sequence length="183" mass="21181">MSPPTSTSNSRIHRCRFVLDQNRRHQHTQSLPVFVRRRNRCHQCAVIRRAGPRCLRRRPARMTRRILPCHLLLLVPRRITHSTSIGAYRYLRRERRASYNSFTTSRHLCTTSGTCETERPDAGASEDLHEQAGGTRLVAMLFEAKIPRFPLDTIWGPPRDEDLRGALYVPTDQSFSPEKTSFT</sequence>
<protein>
    <submittedName>
        <fullName evidence="1">Uncharacterized protein</fullName>
    </submittedName>
</protein>
<dbReference type="EMBL" id="ML145207">
    <property type="protein sequence ID" value="TBU53685.1"/>
    <property type="molecule type" value="Genomic_DNA"/>
</dbReference>
<accession>A0A4Q9PGP5</accession>
<evidence type="ECO:0000313" key="1">
    <source>
        <dbReference type="EMBL" id="TBU53685.1"/>
    </source>
</evidence>
<evidence type="ECO:0000313" key="2">
    <source>
        <dbReference type="Proteomes" id="UP000292082"/>
    </source>
</evidence>
<dbReference type="Proteomes" id="UP000292082">
    <property type="component" value="Unassembled WGS sequence"/>
</dbReference>
<name>A0A4Q9PGP5_9APHY</name>
<dbReference type="AlphaFoldDB" id="A0A4Q9PGP5"/>
<reference evidence="1 2" key="1">
    <citation type="submission" date="2019-01" db="EMBL/GenBank/DDBJ databases">
        <title>Draft genome sequences of three monokaryotic isolates of the white-rot basidiomycete fungus Dichomitus squalens.</title>
        <authorList>
            <consortium name="DOE Joint Genome Institute"/>
            <person name="Lopez S.C."/>
            <person name="Andreopoulos B."/>
            <person name="Pangilinan J."/>
            <person name="Lipzen A."/>
            <person name="Riley R."/>
            <person name="Ahrendt S."/>
            <person name="Ng V."/>
            <person name="Barry K."/>
            <person name="Daum C."/>
            <person name="Grigoriev I.V."/>
            <person name="Hilden K.S."/>
            <person name="Makela M.R."/>
            <person name="de Vries R.P."/>
        </authorList>
    </citation>
    <scope>NUCLEOTIDE SEQUENCE [LARGE SCALE GENOMIC DNA]</scope>
    <source>
        <strain evidence="1 2">CBS 464.89</strain>
    </source>
</reference>